<reference evidence="1 2" key="1">
    <citation type="submission" date="2017-06" db="EMBL/GenBank/DDBJ databases">
        <authorList>
            <person name="Kim H.J."/>
            <person name="Triplett B.A."/>
        </authorList>
    </citation>
    <scope>NUCLEOTIDE SEQUENCE [LARGE SCALE GENOMIC DNA]</scope>
    <source>
        <strain evidence="1 2">DSM 43151</strain>
    </source>
</reference>
<evidence type="ECO:0000313" key="2">
    <source>
        <dbReference type="Proteomes" id="UP000198415"/>
    </source>
</evidence>
<name>A0A238XFH8_9ACTN</name>
<dbReference type="Proteomes" id="UP000198415">
    <property type="component" value="Unassembled WGS sequence"/>
</dbReference>
<organism evidence="1 2">
    <name type="scientific">Actinoplanes regularis</name>
    <dbReference type="NCBI Taxonomy" id="52697"/>
    <lineage>
        <taxon>Bacteria</taxon>
        <taxon>Bacillati</taxon>
        <taxon>Actinomycetota</taxon>
        <taxon>Actinomycetes</taxon>
        <taxon>Micromonosporales</taxon>
        <taxon>Micromonosporaceae</taxon>
        <taxon>Actinoplanes</taxon>
    </lineage>
</organism>
<sequence length="392" mass="42481">MIRAQVTDRDALAARSPSELAMYLRANGWATRGRAGSSVQWVKSIGDEEFEALQPRESTIRDYPLRVRDLLAMLAAAEERSELAILSDITSVSMDVHEVRAFPVDTGPGTIGLDDGVQAYESLRNLVLAAACAAATDQPRAVQPTRKPADVLSFLREVRIGAPAEGSFVLSVHTPVPPRLSSAQASFFDEDVADALEPAEPFERRVSLKLFDAVRAAHSAANDALVAAEGLDVFTDAVPLGVSANLCEALVGLGGEAGHPFDFSLRLAPARPLRARSFPPIRFRRDHLPLLASAAQELRERVADEGVLLVGNVVRLHREGSGPGEISIAGTIEGDDRLRRVWMSLGEEDYFRATEAHRGMLLVSVRGDLVRRGTRHHLINPSAFQPVRDPAS</sequence>
<proteinExistence type="predicted"/>
<gene>
    <name evidence="1" type="ORF">SAMN06264365_103364</name>
</gene>
<accession>A0A238XFH8</accession>
<dbReference type="RefSeq" id="WP_089292978.1">
    <property type="nucleotide sequence ID" value="NZ_BOMU01000041.1"/>
</dbReference>
<protein>
    <submittedName>
        <fullName evidence="1">Uncharacterized protein</fullName>
    </submittedName>
</protein>
<dbReference type="OrthoDB" id="3281514at2"/>
<evidence type="ECO:0000313" key="1">
    <source>
        <dbReference type="EMBL" id="SNR57311.1"/>
    </source>
</evidence>
<keyword evidence="2" id="KW-1185">Reference proteome</keyword>
<dbReference type="AlphaFoldDB" id="A0A238XFH8"/>
<dbReference type="EMBL" id="FZNR01000003">
    <property type="protein sequence ID" value="SNR57311.1"/>
    <property type="molecule type" value="Genomic_DNA"/>
</dbReference>